<keyword evidence="3" id="KW-1185">Reference proteome</keyword>
<dbReference type="EMBL" id="PKUQ01000052">
    <property type="protein sequence ID" value="PLW75407.1"/>
    <property type="molecule type" value="Genomic_DNA"/>
</dbReference>
<keyword evidence="1" id="KW-1133">Transmembrane helix</keyword>
<evidence type="ECO:0000256" key="1">
    <source>
        <dbReference type="SAM" id="Phobius"/>
    </source>
</evidence>
<dbReference type="RefSeq" id="WP_101535560.1">
    <property type="nucleotide sequence ID" value="NZ_PKUQ01000052.1"/>
</dbReference>
<dbReference type="Proteomes" id="UP000234881">
    <property type="component" value="Unassembled WGS sequence"/>
</dbReference>
<name>A0A2N5XLU9_9HYPH</name>
<evidence type="ECO:0000313" key="3">
    <source>
        <dbReference type="Proteomes" id="UP000234881"/>
    </source>
</evidence>
<feature type="transmembrane region" description="Helical" evidence="1">
    <location>
        <begin position="108"/>
        <end position="126"/>
    </location>
</feature>
<evidence type="ECO:0000313" key="2">
    <source>
        <dbReference type="EMBL" id="PLW75407.1"/>
    </source>
</evidence>
<accession>A0A2N5XLU9</accession>
<sequence>MSIYDTLTALPENSPFAVTQTPTDRVNGVSTDYFIPDLAGDNVSTNSLTGSGFFSGIGSFFEGLGNTALGLWGQKNTFDIQKAQAQAAIQSSQQPVVNGTSALGSSDMMPLLIAGGVGVAAILIMGKK</sequence>
<gene>
    <name evidence="2" type="ORF">C0081_20285</name>
</gene>
<reference evidence="2 3" key="1">
    <citation type="submission" date="2018-01" db="EMBL/GenBank/DDBJ databases">
        <title>The draft genome sequence of Cohaesibacter sp. H1304.</title>
        <authorList>
            <person name="Wang N.-N."/>
            <person name="Du Z.-J."/>
        </authorList>
    </citation>
    <scope>NUCLEOTIDE SEQUENCE [LARGE SCALE GENOMIC DNA]</scope>
    <source>
        <strain evidence="2 3">H1304</strain>
    </source>
</reference>
<keyword evidence="1" id="KW-0812">Transmembrane</keyword>
<proteinExistence type="predicted"/>
<keyword evidence="1" id="KW-0472">Membrane</keyword>
<organism evidence="2 3">
    <name type="scientific">Cohaesibacter celericrescens</name>
    <dbReference type="NCBI Taxonomy" id="2067669"/>
    <lineage>
        <taxon>Bacteria</taxon>
        <taxon>Pseudomonadati</taxon>
        <taxon>Pseudomonadota</taxon>
        <taxon>Alphaproteobacteria</taxon>
        <taxon>Hyphomicrobiales</taxon>
        <taxon>Cohaesibacteraceae</taxon>
    </lineage>
</organism>
<comment type="caution">
    <text evidence="2">The sequence shown here is derived from an EMBL/GenBank/DDBJ whole genome shotgun (WGS) entry which is preliminary data.</text>
</comment>
<dbReference type="AlphaFoldDB" id="A0A2N5XLU9"/>
<protein>
    <submittedName>
        <fullName evidence="2">Uncharacterized protein</fullName>
    </submittedName>
</protein>